<dbReference type="InterPro" id="IPR007379">
    <property type="entry name" value="Tim44-like_dom"/>
</dbReference>
<keyword evidence="4" id="KW-0809">Transit peptide</keyword>
<keyword evidence="7" id="KW-0812">Transmembrane</keyword>
<evidence type="ECO:0000256" key="3">
    <source>
        <dbReference type="ARBA" id="ARBA00022792"/>
    </source>
</evidence>
<protein>
    <submittedName>
        <fullName evidence="9">Tim44-like domain protein</fullName>
    </submittedName>
</protein>
<dbReference type="AlphaFoldDB" id="A0A3B0SX26"/>
<feature type="domain" description="Tim44-like" evidence="8">
    <location>
        <begin position="90"/>
        <end position="236"/>
    </location>
</feature>
<dbReference type="SUPFAM" id="SSF54427">
    <property type="entry name" value="NTF2-like"/>
    <property type="match status" value="1"/>
</dbReference>
<dbReference type="Pfam" id="PF04280">
    <property type="entry name" value="Tim44"/>
    <property type="match status" value="1"/>
</dbReference>
<comment type="similarity">
    <text evidence="2">Belongs to the Tim44 family.</text>
</comment>
<evidence type="ECO:0000256" key="4">
    <source>
        <dbReference type="ARBA" id="ARBA00022946"/>
    </source>
</evidence>
<dbReference type="InterPro" id="IPR016985">
    <property type="entry name" value="UCP031890_Tim44-rel"/>
</dbReference>
<evidence type="ECO:0000256" key="5">
    <source>
        <dbReference type="ARBA" id="ARBA00023128"/>
    </source>
</evidence>
<evidence type="ECO:0000259" key="8">
    <source>
        <dbReference type="SMART" id="SM00978"/>
    </source>
</evidence>
<keyword evidence="3" id="KW-0999">Mitochondrion inner membrane</keyword>
<feature type="transmembrane region" description="Helical" evidence="7">
    <location>
        <begin position="6"/>
        <end position="24"/>
    </location>
</feature>
<evidence type="ECO:0000256" key="2">
    <source>
        <dbReference type="ARBA" id="ARBA00009597"/>
    </source>
</evidence>
<sequence>MSDVFDLTTIIFLAIAVVFILRLWRALGQRTGEERPPYDPYSPGDAANDDKVVTLPGVRKSEAPSAYSPVLVDEGAGPDWGKIAPQGSPLAEGLTAILNRDPSFDPEQFLEGAGVAYEMIVTAFADGDRSQLKSLLIPAVYDGFSSVIAEREARDETVAATFVGIDDATIVEAGVKGSSARITVKFRSKLISATLDGNGKVTEGDSKKVREVTDIWTFERNLGSRDPNWRLAATEAAN</sequence>
<gene>
    <name evidence="9" type="ORF">MNBD_ALPHA09-1149</name>
</gene>
<dbReference type="PANTHER" id="PTHR10721:SF1">
    <property type="entry name" value="MITOCHONDRIAL IMPORT INNER MEMBRANE TRANSLOCASE SUBUNIT TIM44"/>
    <property type="match status" value="1"/>
</dbReference>
<evidence type="ECO:0000256" key="1">
    <source>
        <dbReference type="ARBA" id="ARBA00004273"/>
    </source>
</evidence>
<dbReference type="GO" id="GO:0051087">
    <property type="term" value="F:protein-folding chaperone binding"/>
    <property type="evidence" value="ECO:0007669"/>
    <property type="project" value="TreeGrafter"/>
</dbReference>
<accession>A0A3B0SX26</accession>
<keyword evidence="6 7" id="KW-0472">Membrane</keyword>
<dbReference type="NCBIfam" id="NF033779">
    <property type="entry name" value="Tim44_TimA_adap"/>
    <property type="match status" value="1"/>
</dbReference>
<organism evidence="9">
    <name type="scientific">hydrothermal vent metagenome</name>
    <dbReference type="NCBI Taxonomy" id="652676"/>
    <lineage>
        <taxon>unclassified sequences</taxon>
        <taxon>metagenomes</taxon>
        <taxon>ecological metagenomes</taxon>
    </lineage>
</organism>
<name>A0A3B0SX26_9ZZZZ</name>
<dbReference type="InterPro" id="IPR032710">
    <property type="entry name" value="NTF2-like_dom_sf"/>
</dbReference>
<keyword evidence="7" id="KW-1133">Transmembrane helix</keyword>
<dbReference type="PANTHER" id="PTHR10721">
    <property type="entry name" value="MITOCHONDRIAL IMPORT INNER MEMBRANE TRANSLOCASE SUBUNIT TIM44"/>
    <property type="match status" value="1"/>
</dbReference>
<proteinExistence type="inferred from homology"/>
<evidence type="ECO:0000256" key="7">
    <source>
        <dbReference type="SAM" id="Phobius"/>
    </source>
</evidence>
<dbReference type="GO" id="GO:0005743">
    <property type="term" value="C:mitochondrial inner membrane"/>
    <property type="evidence" value="ECO:0007669"/>
    <property type="project" value="UniProtKB-SubCell"/>
</dbReference>
<dbReference type="SMART" id="SM00978">
    <property type="entry name" value="Tim44"/>
    <property type="match status" value="1"/>
</dbReference>
<dbReference type="GO" id="GO:0030150">
    <property type="term" value="P:protein import into mitochondrial matrix"/>
    <property type="evidence" value="ECO:0007669"/>
    <property type="project" value="TreeGrafter"/>
</dbReference>
<dbReference type="InterPro" id="IPR039544">
    <property type="entry name" value="Tim44-like"/>
</dbReference>
<evidence type="ECO:0000313" key="9">
    <source>
        <dbReference type="EMBL" id="VAW10981.1"/>
    </source>
</evidence>
<dbReference type="Gene3D" id="3.10.450.240">
    <property type="match status" value="1"/>
</dbReference>
<comment type="subcellular location">
    <subcellularLocation>
        <location evidence="1">Mitochondrion inner membrane</location>
    </subcellularLocation>
</comment>
<evidence type="ECO:0000256" key="6">
    <source>
        <dbReference type="ARBA" id="ARBA00023136"/>
    </source>
</evidence>
<dbReference type="EMBL" id="UOEM01000024">
    <property type="protein sequence ID" value="VAW10981.1"/>
    <property type="molecule type" value="Genomic_DNA"/>
</dbReference>
<reference evidence="9" key="1">
    <citation type="submission" date="2018-06" db="EMBL/GenBank/DDBJ databases">
        <authorList>
            <person name="Zhirakovskaya E."/>
        </authorList>
    </citation>
    <scope>NUCLEOTIDE SEQUENCE</scope>
</reference>
<dbReference type="PIRSF" id="PIRSF031890">
    <property type="entry name" value="UCP031890_transporter_Tim44"/>
    <property type="match status" value="1"/>
</dbReference>
<keyword evidence="5" id="KW-0496">Mitochondrion</keyword>